<dbReference type="Gene3D" id="3.40.1410.10">
    <property type="entry name" value="Chorismate lyase-like"/>
    <property type="match status" value="1"/>
</dbReference>
<gene>
    <name evidence="1" type="ORF">NCTC13760_00815</name>
</gene>
<evidence type="ECO:0000313" key="2">
    <source>
        <dbReference type="Proteomes" id="UP000255352"/>
    </source>
</evidence>
<sequence>MKRNLKKVLSDILFQNTGSTTSILEAITNKKNKKVEVEIIQERIICDRDYSIRYNWGDSLILQATTLKAGGIVISNNIVIYDADKVNQLDDFHVQNCSIPIGKILEKIDNRRVIIFSGLKKPAYISKYCNFFNLTTTEYPVKEYQIIHDGEVYFHIIELYLEENLLDLLNDTLII</sequence>
<evidence type="ECO:0008006" key="3">
    <source>
        <dbReference type="Google" id="ProtNLM"/>
    </source>
</evidence>
<proteinExistence type="predicted"/>
<dbReference type="RefSeq" id="WP_006532454.1">
    <property type="nucleotide sequence ID" value="NZ_CABKNK020000002.1"/>
</dbReference>
<name>A0A380KPB2_9STRE</name>
<dbReference type="Proteomes" id="UP000255352">
    <property type="component" value="Unassembled WGS sequence"/>
</dbReference>
<reference evidence="1 2" key="1">
    <citation type="submission" date="2018-06" db="EMBL/GenBank/DDBJ databases">
        <authorList>
            <consortium name="Pathogen Informatics"/>
            <person name="Doyle S."/>
        </authorList>
    </citation>
    <scope>NUCLEOTIDE SEQUENCE [LARGE SCALE GENOMIC DNA]</scope>
    <source>
        <strain evidence="1 2">NCTC13760</strain>
    </source>
</reference>
<evidence type="ECO:0000313" key="1">
    <source>
        <dbReference type="EMBL" id="SUN68133.1"/>
    </source>
</evidence>
<dbReference type="AlphaFoldDB" id="A0A380KPB2"/>
<dbReference type="InterPro" id="IPR028978">
    <property type="entry name" value="Chorismate_lyase_/UTRA_dom_sf"/>
</dbReference>
<dbReference type="EMBL" id="UHFP01000001">
    <property type="protein sequence ID" value="SUN68133.1"/>
    <property type="molecule type" value="Genomic_DNA"/>
</dbReference>
<dbReference type="GeneID" id="69902047"/>
<accession>A0A380KPB2</accession>
<organism evidence="1 2">
    <name type="scientific">Streptococcus infantarius</name>
    <dbReference type="NCBI Taxonomy" id="102684"/>
    <lineage>
        <taxon>Bacteria</taxon>
        <taxon>Bacillati</taxon>
        <taxon>Bacillota</taxon>
        <taxon>Bacilli</taxon>
        <taxon>Lactobacillales</taxon>
        <taxon>Streptococcaceae</taxon>
        <taxon>Streptococcus</taxon>
    </lineage>
</organism>
<dbReference type="SUPFAM" id="SSF64288">
    <property type="entry name" value="Chorismate lyase-like"/>
    <property type="match status" value="1"/>
</dbReference>
<protein>
    <recommendedName>
        <fullName evidence="3">Chorismate lyase</fullName>
    </recommendedName>
</protein>
<dbReference type="STRING" id="102684.AU079_03370"/>